<proteinExistence type="predicted"/>
<dbReference type="CDD" id="cd06260">
    <property type="entry name" value="DUF820-like"/>
    <property type="match status" value="1"/>
</dbReference>
<evidence type="ECO:0000313" key="4">
    <source>
        <dbReference type="Proteomes" id="UP000198282"/>
    </source>
</evidence>
<evidence type="ECO:0000313" key="3">
    <source>
        <dbReference type="EMBL" id="SNT40669.1"/>
    </source>
</evidence>
<gene>
    <name evidence="3" type="ORF">SAMN05216276_104019</name>
</gene>
<evidence type="ECO:0000259" key="1">
    <source>
        <dbReference type="Pfam" id="PF05685"/>
    </source>
</evidence>
<reference evidence="3 4" key="1">
    <citation type="submission" date="2017-06" db="EMBL/GenBank/DDBJ databases">
        <authorList>
            <person name="Kim H.J."/>
            <person name="Triplett B.A."/>
        </authorList>
    </citation>
    <scope>NUCLEOTIDE SEQUENCE [LARGE SCALE GENOMIC DNA]</scope>
    <source>
        <strain evidence="3 4">CGMCC 4.2132</strain>
    </source>
</reference>
<name>A0A239MFT7_9ACTN</name>
<dbReference type="SUPFAM" id="SSF52980">
    <property type="entry name" value="Restriction endonuclease-like"/>
    <property type="match status" value="1"/>
</dbReference>
<dbReference type="InterPro" id="IPR008538">
    <property type="entry name" value="Uma2"/>
</dbReference>
<dbReference type="Gene3D" id="3.90.1570.10">
    <property type="entry name" value="tt1808, chain A"/>
    <property type="match status" value="1"/>
</dbReference>
<keyword evidence="3" id="KW-0378">Hydrolase</keyword>
<dbReference type="Proteomes" id="UP000198282">
    <property type="component" value="Unassembled WGS sequence"/>
</dbReference>
<evidence type="ECO:0000259" key="2">
    <source>
        <dbReference type="Pfam" id="PF12323"/>
    </source>
</evidence>
<dbReference type="PANTHER" id="PTHR35400:SF3">
    <property type="entry name" value="SLL1072 PROTEIN"/>
    <property type="match status" value="1"/>
</dbReference>
<feature type="domain" description="Transposase putative helix-turn-helix" evidence="2">
    <location>
        <begin position="9"/>
        <end position="36"/>
    </location>
</feature>
<organism evidence="3 4">
    <name type="scientific">Streptosporangium subroseum</name>
    <dbReference type="NCBI Taxonomy" id="106412"/>
    <lineage>
        <taxon>Bacteria</taxon>
        <taxon>Bacillati</taxon>
        <taxon>Actinomycetota</taxon>
        <taxon>Actinomycetes</taxon>
        <taxon>Streptosporangiales</taxon>
        <taxon>Streptosporangiaceae</taxon>
        <taxon>Streptosporangium</taxon>
    </lineage>
</organism>
<dbReference type="InterPro" id="IPR011335">
    <property type="entry name" value="Restrct_endonuc-II-like"/>
</dbReference>
<keyword evidence="4" id="KW-1185">Reference proteome</keyword>
<accession>A0A239MFT7</accession>
<dbReference type="GO" id="GO:0004519">
    <property type="term" value="F:endonuclease activity"/>
    <property type="evidence" value="ECO:0007669"/>
    <property type="project" value="UniProtKB-KW"/>
</dbReference>
<dbReference type="Pfam" id="PF05685">
    <property type="entry name" value="Uma2"/>
    <property type="match status" value="1"/>
</dbReference>
<dbReference type="PANTHER" id="PTHR35400">
    <property type="entry name" value="SLR1083 PROTEIN"/>
    <property type="match status" value="1"/>
</dbReference>
<dbReference type="InterPro" id="IPR021027">
    <property type="entry name" value="Transposase_put_HTH"/>
</dbReference>
<dbReference type="InterPro" id="IPR012296">
    <property type="entry name" value="Nuclease_put_TT1808"/>
</dbReference>
<protein>
    <submittedName>
        <fullName evidence="3">Endonuclease, Uma2 family (Restriction endonuclease fold)</fullName>
    </submittedName>
</protein>
<feature type="domain" description="Putative restriction endonuclease" evidence="1">
    <location>
        <begin position="100"/>
        <end position="248"/>
    </location>
</feature>
<dbReference type="AlphaFoldDB" id="A0A239MFT7"/>
<dbReference type="Pfam" id="PF12323">
    <property type="entry name" value="HTH_OrfB_IS605"/>
    <property type="match status" value="1"/>
</dbReference>
<keyword evidence="3" id="KW-0255">Endonuclease</keyword>
<keyword evidence="3" id="KW-0540">Nuclease</keyword>
<dbReference type="RefSeq" id="WP_245878669.1">
    <property type="nucleotide sequence ID" value="NZ_FZOD01000040.1"/>
</dbReference>
<sequence length="271" mass="30491">MAWQWARSLQGYRVKLRPTSEQRTWLAQHAGVTRMAEKLYLEKIQAALAQGAADHTYGVAEGTADRGQDASTETGEAEAVDFEPLPGWVIPPTEGYTAEDLDRLRGIPSHTQLIDGALVFVSPQTRFHSLTLSLMQSELHRTVPADLRVRRQMTVTLGKRQRPEPDLVVIRADGDLDPNQTTYQPADVLLAVEVVSAESEIRDRKRKPVLYAEAGIVHFWRIEEKHGRPTVYVYELDPATKAYAFMGIHHDRLKISIPFDVDIDLTEIDGL</sequence>
<dbReference type="EMBL" id="FZOD01000040">
    <property type="protein sequence ID" value="SNT40669.1"/>
    <property type="molecule type" value="Genomic_DNA"/>
</dbReference>